<evidence type="ECO:0008006" key="4">
    <source>
        <dbReference type="Google" id="ProtNLM"/>
    </source>
</evidence>
<evidence type="ECO:0000313" key="2">
    <source>
        <dbReference type="EMBL" id="GAN04204.1"/>
    </source>
</evidence>
<organism evidence="2">
    <name type="scientific">Mucor ambiguus</name>
    <dbReference type="NCBI Taxonomy" id="91626"/>
    <lineage>
        <taxon>Eukaryota</taxon>
        <taxon>Fungi</taxon>
        <taxon>Fungi incertae sedis</taxon>
        <taxon>Mucoromycota</taxon>
        <taxon>Mucoromycotina</taxon>
        <taxon>Mucoromycetes</taxon>
        <taxon>Mucorales</taxon>
        <taxon>Mucorineae</taxon>
        <taxon>Mucoraceae</taxon>
        <taxon>Mucor</taxon>
    </lineage>
</organism>
<dbReference type="STRING" id="91626.A0A0C9MA26"/>
<dbReference type="PANTHER" id="PTHR47939">
    <property type="entry name" value="MEMBRANE-ASSOCIATED SALT-INDUCIBLE PROTEIN-LIKE"/>
    <property type="match status" value="1"/>
</dbReference>
<sequence>MSSPTMAPFSSSAFSRRYLTSLSKYANLHANARPAEPSIAITKLASQGRPNEALAVYLQLIQDGGFPSRESLYQLTRALYKSSNLQGMYAIHDTLISYYSIHPASNKSARSMIYMYTMLINLIAKHKPVNFDTIRALCKEMSQFTTTSNIVLYNTLIKTLLDNNQVTQANALFKDLLCNTTLSPTISTYTILMKDASKRRDYERILDYLQDIQSRNIIMNYAVVSIVTDTLCDIKEFDKAIHVVNAIHHPRKKDELSSPKYRLQLLKSIETRQNMAHLKKKKRRKKENHEKDP</sequence>
<dbReference type="OrthoDB" id="185373at2759"/>
<dbReference type="AlphaFoldDB" id="A0A0C9MA26"/>
<dbReference type="InterPro" id="IPR002885">
    <property type="entry name" value="PPR_rpt"/>
</dbReference>
<name>A0A0C9MA26_9FUNG</name>
<gene>
    <name evidence="2" type="ORF">MAM1_0057d03664</name>
</gene>
<accession>A0A0C9MA26</accession>
<dbReference type="EMBL" id="DF836346">
    <property type="protein sequence ID" value="GAN04204.1"/>
    <property type="molecule type" value="Genomic_DNA"/>
</dbReference>
<dbReference type="PANTHER" id="PTHR47939:SF1">
    <property type="entry name" value="OS04G0684500 PROTEIN"/>
    <property type="match status" value="1"/>
</dbReference>
<dbReference type="InterPro" id="IPR011990">
    <property type="entry name" value="TPR-like_helical_dom_sf"/>
</dbReference>
<protein>
    <recommendedName>
        <fullName evidence="4">Pentacotripeptide-repeat region of PRORP domain-containing protein</fullName>
    </recommendedName>
</protein>
<evidence type="ECO:0000313" key="3">
    <source>
        <dbReference type="Proteomes" id="UP000053815"/>
    </source>
</evidence>
<dbReference type="Pfam" id="PF13041">
    <property type="entry name" value="PPR_2"/>
    <property type="match status" value="1"/>
</dbReference>
<dbReference type="Proteomes" id="UP000053815">
    <property type="component" value="Unassembled WGS sequence"/>
</dbReference>
<dbReference type="Gene3D" id="1.25.40.10">
    <property type="entry name" value="Tetratricopeptide repeat domain"/>
    <property type="match status" value="1"/>
</dbReference>
<feature type="compositionally biased region" description="Basic residues" evidence="1">
    <location>
        <begin position="277"/>
        <end position="286"/>
    </location>
</feature>
<proteinExistence type="predicted"/>
<feature type="region of interest" description="Disordered" evidence="1">
    <location>
        <begin position="273"/>
        <end position="293"/>
    </location>
</feature>
<dbReference type="InterPro" id="IPR050667">
    <property type="entry name" value="PPR-containing_protein"/>
</dbReference>
<reference evidence="2" key="1">
    <citation type="submission" date="2014-09" db="EMBL/GenBank/DDBJ databases">
        <title>Draft genome sequence of an oleaginous Mucoromycotina fungus Mucor ambiguus NBRC6742.</title>
        <authorList>
            <person name="Takeda I."/>
            <person name="Yamane N."/>
            <person name="Morita T."/>
            <person name="Tamano K."/>
            <person name="Machida M."/>
            <person name="Baker S."/>
            <person name="Koike H."/>
        </authorList>
    </citation>
    <scope>NUCLEOTIDE SEQUENCE</scope>
    <source>
        <strain evidence="2">NBRC 6742</strain>
    </source>
</reference>
<keyword evidence="3" id="KW-1185">Reference proteome</keyword>
<evidence type="ECO:0000256" key="1">
    <source>
        <dbReference type="SAM" id="MobiDB-lite"/>
    </source>
</evidence>